<sequence length="338" mass="37651">MNQSAEQQAVQLRQAVSMAPPSVAEIAAHPVLRSQIRLPTPAIRMAFDVLANTALQRAPGCCFHAHPRFGKTSAIEVLVQQLAQTFPDTPIYSISAVWHPRFSELVFMGELLSGCTHVMSAVGKFEARRTRLINFLWTQAKARGSDRILIFIDEAQNWQEPQLTMLRDIANELALHHQVQLIAVLFGAPELAALRTALVQSNRIDLIGRFMIQLYVFRGITCLEEQITTMSFYDNAEVSEYPAGSGRCYSEFLLPQAYASGWRLQQEGPRLWEQFRLAAQASGGLGEVGMLWVADSIRHFFLDHIEFDHPGLAGTAKSWASAVARAGFKDSLGVTYFS</sequence>
<evidence type="ECO:0000313" key="3">
    <source>
        <dbReference type="Proteomes" id="UP000321323"/>
    </source>
</evidence>
<proteinExistence type="predicted"/>
<dbReference type="Gene3D" id="3.40.50.300">
    <property type="entry name" value="P-loop containing nucleotide triphosphate hydrolases"/>
    <property type="match status" value="1"/>
</dbReference>
<protein>
    <submittedName>
        <fullName evidence="2">ATP-binding protein</fullName>
    </submittedName>
</protein>
<keyword evidence="3" id="KW-1185">Reference proteome</keyword>
<organism evidence="2 3">
    <name type="scientific">[Empedobacter] haloabium</name>
    <dbReference type="NCBI Taxonomy" id="592317"/>
    <lineage>
        <taxon>Bacteria</taxon>
        <taxon>Pseudomonadati</taxon>
        <taxon>Pseudomonadota</taxon>
        <taxon>Betaproteobacteria</taxon>
        <taxon>Burkholderiales</taxon>
        <taxon>Oxalobacteraceae</taxon>
        <taxon>Telluria group</taxon>
        <taxon>Telluria group incertae sedis</taxon>
    </lineage>
</organism>
<feature type="domain" description="ORC1/DEAH AAA+ ATPase" evidence="1">
    <location>
        <begin position="62"/>
        <end position="192"/>
    </location>
</feature>
<gene>
    <name evidence="2" type="ORF">E7V67_013250</name>
</gene>
<evidence type="ECO:0000259" key="1">
    <source>
        <dbReference type="Pfam" id="PF13401"/>
    </source>
</evidence>
<accession>A0ABZ1UTJ1</accession>
<dbReference type="GO" id="GO:0005524">
    <property type="term" value="F:ATP binding"/>
    <property type="evidence" value="ECO:0007669"/>
    <property type="project" value="UniProtKB-KW"/>
</dbReference>
<dbReference type="Proteomes" id="UP000321323">
    <property type="component" value="Chromosome"/>
</dbReference>
<name>A0ABZ1UTJ1_9BURK</name>
<reference evidence="2 3" key="1">
    <citation type="journal article" date="2019" name="Int. J. Syst. Evol. Microbiol.">
        <title>The Draft Whole-Genome Sequence of the Antibiotic Producer Empedobacter haloabium ATCC 31962 Provides Indications for Its Taxonomic Reclassification.</title>
        <authorList>
            <person name="Miess H."/>
            <person name="Arlt P."/>
            <person name="Apel A.K."/>
            <person name="Weber T."/>
            <person name="Nieselt K."/>
            <person name="Hanssen F."/>
            <person name="Czemmel S."/>
            <person name="Nahnsen S."/>
            <person name="Gross H."/>
        </authorList>
    </citation>
    <scope>NUCLEOTIDE SEQUENCE [LARGE SCALE GENOMIC DNA]</scope>
    <source>
        <strain evidence="2 3">ATCC 31962</strain>
    </source>
</reference>
<evidence type="ECO:0000313" key="2">
    <source>
        <dbReference type="EMBL" id="WUR16025.1"/>
    </source>
</evidence>
<dbReference type="InterPro" id="IPR049945">
    <property type="entry name" value="AAA_22"/>
</dbReference>
<keyword evidence="2" id="KW-0547">Nucleotide-binding</keyword>
<dbReference type="SUPFAM" id="SSF52540">
    <property type="entry name" value="P-loop containing nucleoside triphosphate hydrolases"/>
    <property type="match status" value="1"/>
</dbReference>
<dbReference type="EMBL" id="CP136508">
    <property type="protein sequence ID" value="WUR16025.1"/>
    <property type="molecule type" value="Genomic_DNA"/>
</dbReference>
<dbReference type="InterPro" id="IPR027417">
    <property type="entry name" value="P-loop_NTPase"/>
</dbReference>
<dbReference type="Pfam" id="PF13401">
    <property type="entry name" value="AAA_22"/>
    <property type="match status" value="1"/>
</dbReference>
<keyword evidence="2" id="KW-0067">ATP-binding</keyword>